<accession>K0KGV7</accession>
<gene>
    <name evidence="2" type="ORF">BN7_3979</name>
</gene>
<feature type="region of interest" description="Disordered" evidence="1">
    <location>
        <begin position="30"/>
        <end position="49"/>
    </location>
</feature>
<sequence>MSIKRSYSPSIDDIRQYNIKKQRILDDLDNLSLGNKTPRTNNPQPISTRDREFIPDIDDFLVHNQDDQDILESSSEVLDLEHYNNSQLLIPKSLTKLNKISYNDAKFSFERILNRKKFNQKLEGFQGNLQISNDDILWDNEILKFWSLIKYWEPNLMIYQIWEVWYFNVYKLNQFDEEFQSRIEMLPDDYPVDQNHPMEDQEDQDLMIDDIYELNEFNEKPKQEYNYNETYEPTPYIEEVQSMDPEDSMDID</sequence>
<evidence type="ECO:0000313" key="2">
    <source>
        <dbReference type="EMBL" id="CCH44415.1"/>
    </source>
</evidence>
<dbReference type="EMBL" id="CAIF01000125">
    <property type="protein sequence ID" value="CCH44415.1"/>
    <property type="molecule type" value="Genomic_DNA"/>
</dbReference>
<dbReference type="Proteomes" id="UP000009328">
    <property type="component" value="Unassembled WGS sequence"/>
</dbReference>
<organism evidence="2 3">
    <name type="scientific">Wickerhamomyces ciferrii (strain ATCC 14091 / BCRC 22168 / CBS 111 / JCM 3599 / NBRC 0793 / NRRL Y-1031 F-60-10)</name>
    <name type="common">Yeast</name>
    <name type="synonym">Pichia ciferrii</name>
    <dbReference type="NCBI Taxonomy" id="1206466"/>
    <lineage>
        <taxon>Eukaryota</taxon>
        <taxon>Fungi</taxon>
        <taxon>Dikarya</taxon>
        <taxon>Ascomycota</taxon>
        <taxon>Saccharomycotina</taxon>
        <taxon>Saccharomycetes</taxon>
        <taxon>Phaffomycetales</taxon>
        <taxon>Wickerhamomycetaceae</taxon>
        <taxon>Wickerhamomyces</taxon>
    </lineage>
</organism>
<protein>
    <submittedName>
        <fullName evidence="2">Uncharacterized protein</fullName>
    </submittedName>
</protein>
<dbReference type="InParanoid" id="K0KGV7"/>
<dbReference type="AlphaFoldDB" id="K0KGV7"/>
<dbReference type="HOGENOM" id="CLU_1103502_0_0_1"/>
<evidence type="ECO:0000256" key="1">
    <source>
        <dbReference type="SAM" id="MobiDB-lite"/>
    </source>
</evidence>
<name>K0KGV7_WICCF</name>
<reference evidence="2 3" key="1">
    <citation type="journal article" date="2012" name="Eukaryot. Cell">
        <title>Draft genome sequence of Wickerhamomyces ciferrii NRRL Y-1031 F-60-10.</title>
        <authorList>
            <person name="Schneider J."/>
            <person name="Andrea H."/>
            <person name="Blom J."/>
            <person name="Jaenicke S."/>
            <person name="Ruckert C."/>
            <person name="Schorsch C."/>
            <person name="Szczepanowski R."/>
            <person name="Farwick M."/>
            <person name="Goesmann A."/>
            <person name="Puhler A."/>
            <person name="Schaffer S."/>
            <person name="Tauch A."/>
            <person name="Kohler T."/>
            <person name="Brinkrolf K."/>
        </authorList>
    </citation>
    <scope>NUCLEOTIDE SEQUENCE [LARGE SCALE GENOMIC DNA]</scope>
    <source>
        <strain evidence="3">ATCC 14091 / BCRC 22168 / CBS 111 / JCM 3599 / NBRC 0793 / NRRL Y-1031 F-60-10</strain>
    </source>
</reference>
<proteinExistence type="predicted"/>
<feature type="region of interest" description="Disordered" evidence="1">
    <location>
        <begin position="223"/>
        <end position="252"/>
    </location>
</feature>
<evidence type="ECO:0000313" key="3">
    <source>
        <dbReference type="Proteomes" id="UP000009328"/>
    </source>
</evidence>
<feature type="compositionally biased region" description="Polar residues" evidence="1">
    <location>
        <begin position="32"/>
        <end position="47"/>
    </location>
</feature>
<keyword evidence="3" id="KW-1185">Reference proteome</keyword>
<comment type="caution">
    <text evidence="2">The sequence shown here is derived from an EMBL/GenBank/DDBJ whole genome shotgun (WGS) entry which is preliminary data.</text>
</comment>